<dbReference type="PANTHER" id="PTHR44427:SF1">
    <property type="entry name" value="CARCINOEMBRYONIC ANTIGEN-RELATED CELL ADHESION MOLECULE 1"/>
    <property type="match status" value="1"/>
</dbReference>
<dbReference type="GO" id="GO:0007165">
    <property type="term" value="P:signal transduction"/>
    <property type="evidence" value="ECO:0007669"/>
    <property type="project" value="TreeGrafter"/>
</dbReference>
<dbReference type="SUPFAM" id="SSF48726">
    <property type="entry name" value="Immunoglobulin"/>
    <property type="match status" value="3"/>
</dbReference>
<reference evidence="6 7" key="1">
    <citation type="submission" date="2018-10" db="EMBL/GenBank/DDBJ databases">
        <title>Improved assembly of the deer mouse Peromyscus maniculatus genome.</title>
        <authorList>
            <person name="Lassance J.-M."/>
            <person name="Hoekstra H.E."/>
        </authorList>
    </citation>
    <scope>NUCLEOTIDE SEQUENCE [LARGE SCALE GENOMIC DNA]</scope>
</reference>
<evidence type="ECO:0000256" key="3">
    <source>
        <dbReference type="ARBA" id="ARBA00023319"/>
    </source>
</evidence>
<keyword evidence="1" id="KW-0732">Signal</keyword>
<dbReference type="SMART" id="SM00409">
    <property type="entry name" value="IG"/>
    <property type="match status" value="3"/>
</dbReference>
<protein>
    <recommendedName>
        <fullName evidence="5">Ig-like domain-containing protein</fullName>
    </recommendedName>
</protein>
<dbReference type="InterPro" id="IPR003599">
    <property type="entry name" value="Ig_sub"/>
</dbReference>
<keyword evidence="7" id="KW-1185">Reference proteome</keyword>
<dbReference type="InterPro" id="IPR050831">
    <property type="entry name" value="CEA_cell_adhesion"/>
</dbReference>
<accession>A0A8C8W783</accession>
<keyword evidence="3" id="KW-0393">Immunoglobulin domain</keyword>
<dbReference type="Gene3D" id="2.60.40.10">
    <property type="entry name" value="Immunoglobulins"/>
    <property type="match status" value="3"/>
</dbReference>
<evidence type="ECO:0000313" key="6">
    <source>
        <dbReference type="Ensembl" id="ENSPEMP00000036725.1"/>
    </source>
</evidence>
<feature type="domain" description="Ig-like" evidence="5">
    <location>
        <begin position="162"/>
        <end position="242"/>
    </location>
</feature>
<proteinExistence type="inferred from homology"/>
<name>A0A8C8W783_PERMB</name>
<organism evidence="6 7">
    <name type="scientific">Peromyscus maniculatus bairdii</name>
    <name type="common">Prairie deer mouse</name>
    <dbReference type="NCBI Taxonomy" id="230844"/>
    <lineage>
        <taxon>Eukaryota</taxon>
        <taxon>Metazoa</taxon>
        <taxon>Chordata</taxon>
        <taxon>Craniata</taxon>
        <taxon>Vertebrata</taxon>
        <taxon>Euteleostomi</taxon>
        <taxon>Mammalia</taxon>
        <taxon>Eutheria</taxon>
        <taxon>Euarchontoglires</taxon>
        <taxon>Glires</taxon>
        <taxon>Rodentia</taxon>
        <taxon>Myomorpha</taxon>
        <taxon>Muroidea</taxon>
        <taxon>Cricetidae</taxon>
        <taxon>Neotominae</taxon>
        <taxon>Peromyscus</taxon>
    </lineage>
</organism>
<dbReference type="InterPro" id="IPR007110">
    <property type="entry name" value="Ig-like_dom"/>
</dbReference>
<dbReference type="PANTHER" id="PTHR44427">
    <property type="entry name" value="CARCINOEMBRYONIC ANTIGEN-RELATED CELL ADHESION MOLECULE 19"/>
    <property type="match status" value="1"/>
</dbReference>
<evidence type="ECO:0000256" key="1">
    <source>
        <dbReference type="ARBA" id="ARBA00022729"/>
    </source>
</evidence>
<dbReference type="Proteomes" id="UP000694547">
    <property type="component" value="Chromosome 1"/>
</dbReference>
<reference evidence="6" key="3">
    <citation type="submission" date="2025-09" db="UniProtKB">
        <authorList>
            <consortium name="Ensembl"/>
        </authorList>
    </citation>
    <scope>IDENTIFICATION</scope>
</reference>
<dbReference type="Pfam" id="PF13927">
    <property type="entry name" value="Ig_3"/>
    <property type="match status" value="2"/>
</dbReference>
<reference evidence="6" key="2">
    <citation type="submission" date="2025-08" db="UniProtKB">
        <authorList>
            <consortium name="Ensembl"/>
        </authorList>
    </citation>
    <scope>IDENTIFICATION</scope>
</reference>
<dbReference type="GO" id="GO:0002682">
    <property type="term" value="P:regulation of immune system process"/>
    <property type="evidence" value="ECO:0007669"/>
    <property type="project" value="TreeGrafter"/>
</dbReference>
<dbReference type="AlphaFoldDB" id="A0A8C8W783"/>
<dbReference type="FunFam" id="2.60.40.10:FF:000244">
    <property type="entry name" value="carcinoembryonic antigen-related cell adhesion molecule 16"/>
    <property type="match status" value="2"/>
</dbReference>
<keyword evidence="2" id="KW-0325">Glycoprotein</keyword>
<dbReference type="InterPro" id="IPR036179">
    <property type="entry name" value="Ig-like_dom_sf"/>
</dbReference>
<dbReference type="Ensembl" id="ENSPEMT00000037170.1">
    <property type="protein sequence ID" value="ENSPEMP00000036725.1"/>
    <property type="gene ID" value="ENSPEMG00000031064.1"/>
</dbReference>
<dbReference type="PROSITE" id="PS50835">
    <property type="entry name" value="IG_LIKE"/>
    <property type="match status" value="2"/>
</dbReference>
<evidence type="ECO:0000256" key="2">
    <source>
        <dbReference type="ARBA" id="ARBA00023180"/>
    </source>
</evidence>
<dbReference type="SMART" id="SM00408">
    <property type="entry name" value="IGc2"/>
    <property type="match status" value="2"/>
</dbReference>
<dbReference type="InterPro" id="IPR003598">
    <property type="entry name" value="Ig_sub2"/>
</dbReference>
<dbReference type="GO" id="GO:0009986">
    <property type="term" value="C:cell surface"/>
    <property type="evidence" value="ECO:0007669"/>
    <property type="project" value="TreeGrafter"/>
</dbReference>
<dbReference type="GO" id="GO:0005886">
    <property type="term" value="C:plasma membrane"/>
    <property type="evidence" value="ECO:0007669"/>
    <property type="project" value="TreeGrafter"/>
</dbReference>
<dbReference type="InterPro" id="IPR013783">
    <property type="entry name" value="Ig-like_fold"/>
</dbReference>
<dbReference type="GO" id="GO:1990782">
    <property type="term" value="F:protein tyrosine kinase binding"/>
    <property type="evidence" value="ECO:0007669"/>
    <property type="project" value="TreeGrafter"/>
</dbReference>
<feature type="domain" description="Ig-like" evidence="5">
    <location>
        <begin position="256"/>
        <end position="340"/>
    </location>
</feature>
<dbReference type="GeneTree" id="ENSGT01100000263479"/>
<sequence length="386" mass="42952">MRSNPISSTPPGPLHQLLTPDIFLSSLLVSLLTYWNSPITALFVTVEAIPPIVAVGNSVLLAVHDMPLDYGLFSWYKEVNSGKQFIASCTPRPNSIALEAEFRDKVEMYRNVSLLIRNVSKDEGGRYRAKLTDLKLDNQAFARISSNTQGNHLSVVSTTPLPKTNITTNNSNPMEGEDSVALMCEPETQNTAYLWRINDQSLSEESRLKLLEDNRTLILLSVSKDSGNYQCEVSNPLGSKISDPFQLDVIDPVTPPSIQVTNTTVKDMISVFLTCLSKDTGISIHWFFKGQRVEITDRMKLSQNNSTLQIVSVRIEDSGDYQCEVSNQVSSKRSDPIQLDIIVSLSTECRIGQSYREKNIVQETNTASLFPITLVFVVSLRLARAT</sequence>
<evidence type="ECO:0000313" key="7">
    <source>
        <dbReference type="Proteomes" id="UP000694547"/>
    </source>
</evidence>
<comment type="similarity">
    <text evidence="4">Belongs to the immunoglobulin superfamily. CEA family.</text>
</comment>
<evidence type="ECO:0000259" key="5">
    <source>
        <dbReference type="PROSITE" id="PS50835"/>
    </source>
</evidence>
<evidence type="ECO:0000256" key="4">
    <source>
        <dbReference type="ARBA" id="ARBA00038222"/>
    </source>
</evidence>